<feature type="region of interest" description="Disordered" evidence="1">
    <location>
        <begin position="161"/>
        <end position="185"/>
    </location>
</feature>
<protein>
    <submittedName>
        <fullName evidence="3">Uncharacterized protein</fullName>
    </submittedName>
</protein>
<feature type="compositionally biased region" description="Basic and acidic residues" evidence="1">
    <location>
        <begin position="227"/>
        <end position="241"/>
    </location>
</feature>
<feature type="region of interest" description="Disordered" evidence="1">
    <location>
        <begin position="204"/>
        <end position="241"/>
    </location>
</feature>
<feature type="chain" id="PRO_5036261914" evidence="2">
    <location>
        <begin position="24"/>
        <end position="265"/>
    </location>
</feature>
<sequence length="265" mass="28944">MKMKILLLFFCCLVNMLTRESSAVRVAVVAGAGTRSSNIGESYSNWGDSTISTRTTKWGGHRVRRSPKAFRLGSFGSWGRSSSLGHSSSLGKSPSLGQSSFYGHSSPLEQGSSFGHSSSLGQSSYLGGRSSWGQGSYFGPSSSWGQGSYFKPSFSWGHQSQGAGSFDDADGSSWTGRQYDKNSDKKETIQDILARLEDSYKKYSTTQKNDEVLSTTESSLPSIGDVNFDKNPKSDSERKRMKEEMIKKSKVMPIMSNVPHVISSR</sequence>
<evidence type="ECO:0000256" key="1">
    <source>
        <dbReference type="SAM" id="MobiDB-lite"/>
    </source>
</evidence>
<name>A0A8D8RYQ0_9HEMI</name>
<dbReference type="EMBL" id="HBUF01192186">
    <property type="protein sequence ID" value="CAG6658723.1"/>
    <property type="molecule type" value="Transcribed_RNA"/>
</dbReference>
<keyword evidence="2" id="KW-0732">Signal</keyword>
<evidence type="ECO:0000313" key="3">
    <source>
        <dbReference type="EMBL" id="CAG6658726.1"/>
    </source>
</evidence>
<dbReference type="EMBL" id="HBUF01192188">
    <property type="protein sequence ID" value="CAG6658729.1"/>
    <property type="molecule type" value="Transcribed_RNA"/>
</dbReference>
<accession>A0A8D8RYQ0</accession>
<feature type="signal peptide" evidence="2">
    <location>
        <begin position="1"/>
        <end position="23"/>
    </location>
</feature>
<proteinExistence type="predicted"/>
<evidence type="ECO:0000256" key="2">
    <source>
        <dbReference type="SAM" id="SignalP"/>
    </source>
</evidence>
<dbReference type="EMBL" id="HBUF01192187">
    <property type="protein sequence ID" value="CAG6658726.1"/>
    <property type="molecule type" value="Transcribed_RNA"/>
</dbReference>
<organism evidence="3">
    <name type="scientific">Cacopsylla melanoneura</name>
    <dbReference type="NCBI Taxonomy" id="428564"/>
    <lineage>
        <taxon>Eukaryota</taxon>
        <taxon>Metazoa</taxon>
        <taxon>Ecdysozoa</taxon>
        <taxon>Arthropoda</taxon>
        <taxon>Hexapoda</taxon>
        <taxon>Insecta</taxon>
        <taxon>Pterygota</taxon>
        <taxon>Neoptera</taxon>
        <taxon>Paraneoptera</taxon>
        <taxon>Hemiptera</taxon>
        <taxon>Sternorrhyncha</taxon>
        <taxon>Psylloidea</taxon>
        <taxon>Psyllidae</taxon>
        <taxon>Psyllinae</taxon>
        <taxon>Cacopsylla</taxon>
    </lineage>
</organism>
<dbReference type="AlphaFoldDB" id="A0A8D8RYQ0"/>
<feature type="compositionally biased region" description="Polar residues" evidence="1">
    <location>
        <begin position="204"/>
        <end position="221"/>
    </location>
</feature>
<reference evidence="3" key="1">
    <citation type="submission" date="2021-05" db="EMBL/GenBank/DDBJ databases">
        <authorList>
            <person name="Alioto T."/>
            <person name="Alioto T."/>
            <person name="Gomez Garrido J."/>
        </authorList>
    </citation>
    <scope>NUCLEOTIDE SEQUENCE</scope>
</reference>